<organism evidence="1 2">
    <name type="scientific">Chania multitudinisentens RB-25</name>
    <dbReference type="NCBI Taxonomy" id="1441930"/>
    <lineage>
        <taxon>Bacteria</taxon>
        <taxon>Pseudomonadati</taxon>
        <taxon>Pseudomonadota</taxon>
        <taxon>Gammaproteobacteria</taxon>
        <taxon>Enterobacterales</taxon>
        <taxon>Yersiniaceae</taxon>
        <taxon>Chania</taxon>
    </lineage>
</organism>
<proteinExistence type="predicted"/>
<dbReference type="HOGENOM" id="CLU_1554698_0_0_6"/>
<protein>
    <recommendedName>
        <fullName evidence="3">Fimbrial protein</fullName>
    </recommendedName>
</protein>
<dbReference type="Gene3D" id="2.60.40.2040">
    <property type="entry name" value="CFA/I fimbrial subunit E, pilin domain"/>
    <property type="match status" value="1"/>
</dbReference>
<dbReference type="KEGG" id="sfo:Z042_01855"/>
<accession>W0LKR4</accession>
<sequence length="167" mass="17201">MMGVTLLTSVAAGAAGDIPLGNVPISINLTNLPKITVEKPGGGWYDTLALSNSAGSDIARYQVQAPVQVSIRNERHFMVSLVEPLVLTHETNATLAFTTEQVAFGYQGGALQALGSTPVDFSNPALIGGTSTGSYVLSIAARQPAGGTGAIAGNYIGKLVLLFEVKI</sequence>
<reference evidence="1 2" key="2">
    <citation type="submission" date="2015-03" db="EMBL/GenBank/DDBJ databases">
        <authorList>
            <person name="Chan K.-G."/>
        </authorList>
    </citation>
    <scope>NUCLEOTIDE SEQUENCE [LARGE SCALE GENOMIC DNA]</scope>
    <source>
        <strain evidence="1 2">RB-25</strain>
    </source>
</reference>
<name>W0LKR4_9GAMM</name>
<evidence type="ECO:0008006" key="3">
    <source>
        <dbReference type="Google" id="ProtNLM"/>
    </source>
</evidence>
<evidence type="ECO:0000313" key="1">
    <source>
        <dbReference type="EMBL" id="AHG22585.1"/>
    </source>
</evidence>
<evidence type="ECO:0000313" key="2">
    <source>
        <dbReference type="Proteomes" id="UP000019030"/>
    </source>
</evidence>
<dbReference type="PATRIC" id="fig|1441930.4.peg.380"/>
<keyword evidence="2" id="KW-1185">Reference proteome</keyword>
<dbReference type="EMBL" id="CP007044">
    <property type="protein sequence ID" value="AHG22585.1"/>
    <property type="molecule type" value="Genomic_DNA"/>
</dbReference>
<dbReference type="AlphaFoldDB" id="W0LKR4"/>
<gene>
    <name evidence="1" type="ORF">Z042_01855</name>
</gene>
<dbReference type="Proteomes" id="UP000019030">
    <property type="component" value="Chromosome"/>
</dbReference>
<dbReference type="STRING" id="1441930.Z042_01855"/>
<reference evidence="1 2" key="1">
    <citation type="submission" date="2014-01" db="EMBL/GenBank/DDBJ databases">
        <title>Isolation of Serratia multitudinisentens RB-25 from Ex-Landfill site.</title>
        <authorList>
            <person name="Robson E.H.J."/>
        </authorList>
    </citation>
    <scope>NUCLEOTIDE SEQUENCE [LARGE SCALE GENOMIC DNA]</scope>
    <source>
        <strain evidence="1 2">RB-25</strain>
    </source>
</reference>